<keyword evidence="4" id="KW-1185">Reference proteome</keyword>
<keyword evidence="2" id="KW-0812">Transmembrane</keyword>
<protein>
    <recommendedName>
        <fullName evidence="5">Vacuolar membrane protein</fullName>
    </recommendedName>
</protein>
<comment type="caution">
    <text evidence="3">The sequence shown here is derived from an EMBL/GenBank/DDBJ whole genome shotgun (WGS) entry which is preliminary data.</text>
</comment>
<evidence type="ECO:0000256" key="1">
    <source>
        <dbReference type="SAM" id="MobiDB-lite"/>
    </source>
</evidence>
<reference evidence="3 4" key="1">
    <citation type="submission" date="2015-07" db="EMBL/GenBank/DDBJ databases">
        <title>Emmonsia species relationships and genome sequence.</title>
        <authorList>
            <consortium name="The Broad Institute Genomics Platform"/>
            <person name="Cuomo C.A."/>
            <person name="Munoz J.F."/>
            <person name="Imamovic A."/>
            <person name="Priest M.E."/>
            <person name="Young S."/>
            <person name="Clay O.K."/>
            <person name="McEwen J.G."/>
        </authorList>
    </citation>
    <scope>NUCLEOTIDE SEQUENCE [LARGE SCALE GENOMIC DNA]</scope>
    <source>
        <strain evidence="3 4">UAMH 9510</strain>
    </source>
</reference>
<dbReference type="EMBL" id="LGRN01000705">
    <property type="protein sequence ID" value="OJD10733.1"/>
    <property type="molecule type" value="Genomic_DNA"/>
</dbReference>
<dbReference type="Proteomes" id="UP000182235">
    <property type="component" value="Unassembled WGS sequence"/>
</dbReference>
<evidence type="ECO:0000313" key="4">
    <source>
        <dbReference type="Proteomes" id="UP000182235"/>
    </source>
</evidence>
<keyword evidence="2" id="KW-1133">Transmembrane helix</keyword>
<dbReference type="AlphaFoldDB" id="A0A1J9Q6F2"/>
<gene>
    <name evidence="3" type="ORF">AJ78_08335</name>
</gene>
<dbReference type="VEuPathDB" id="FungiDB:AJ78_08335"/>
<feature type="transmembrane region" description="Helical" evidence="2">
    <location>
        <begin position="73"/>
        <end position="95"/>
    </location>
</feature>
<feature type="transmembrane region" description="Helical" evidence="2">
    <location>
        <begin position="150"/>
        <end position="171"/>
    </location>
</feature>
<proteinExistence type="predicted"/>
<dbReference type="OrthoDB" id="431202at2759"/>
<feature type="transmembrane region" description="Helical" evidence="2">
    <location>
        <begin position="116"/>
        <end position="138"/>
    </location>
</feature>
<feature type="transmembrane region" description="Helical" evidence="2">
    <location>
        <begin position="209"/>
        <end position="229"/>
    </location>
</feature>
<dbReference type="Pfam" id="PF12400">
    <property type="entry name" value="STIMATE"/>
    <property type="match status" value="1"/>
</dbReference>
<feature type="region of interest" description="Disordered" evidence="1">
    <location>
        <begin position="325"/>
        <end position="364"/>
    </location>
</feature>
<dbReference type="InterPro" id="IPR022127">
    <property type="entry name" value="STIMATE/YPL162C"/>
</dbReference>
<accession>A0A1J9Q6F2</accession>
<feature type="transmembrane region" description="Helical" evidence="2">
    <location>
        <begin position="249"/>
        <end position="270"/>
    </location>
</feature>
<sequence length="364" mass="39387">MAGLLPTQTSNVIAAVALATSQTFLTPTSSSSDVAMFPPSAVSTAIISQQQQGGNGSGNGNGDGDRNNGECQLLGPFALLVQAALGAIALLSLVYKRWRERPQRPVKVWAFDVSKQVFGSVLLHLANLLASMFSAGQIPVTATYQPNPCSYYLLNLGIDTTFGIPILILLLRILNRAALYTPLANPPESIESGNYGDPPHAVWWFKQSLIYFFGLLCMKTCVVVLIHMLPFIVKIGDWALRWTEGNTAVQIFFVMLLFPVIMNAVQYYIIDIFIKKPIPVVRHERIPGGDPDDDDGGGYSGLDDAGMADDDDRHRRSALLAGIDDEDTDLSSDDGDHVVFPDQNDEATVKRSFEAGGKGNGPTA</sequence>
<dbReference type="STRING" id="1447872.A0A1J9Q6F2"/>
<keyword evidence="2" id="KW-0472">Membrane</keyword>
<dbReference type="GO" id="GO:0016020">
    <property type="term" value="C:membrane"/>
    <property type="evidence" value="ECO:0007669"/>
    <property type="project" value="TreeGrafter"/>
</dbReference>
<evidence type="ECO:0008006" key="5">
    <source>
        <dbReference type="Google" id="ProtNLM"/>
    </source>
</evidence>
<evidence type="ECO:0000313" key="3">
    <source>
        <dbReference type="EMBL" id="OJD10733.1"/>
    </source>
</evidence>
<dbReference type="PANTHER" id="PTHR31735:SF1">
    <property type="entry name" value="VACUOLAR MEMBRANE PROTEIN YPL162C"/>
    <property type="match status" value="1"/>
</dbReference>
<evidence type="ECO:0000256" key="2">
    <source>
        <dbReference type="SAM" id="Phobius"/>
    </source>
</evidence>
<organism evidence="3 4">
    <name type="scientific">Emergomyces pasteurianus Ep9510</name>
    <dbReference type="NCBI Taxonomy" id="1447872"/>
    <lineage>
        <taxon>Eukaryota</taxon>
        <taxon>Fungi</taxon>
        <taxon>Dikarya</taxon>
        <taxon>Ascomycota</taxon>
        <taxon>Pezizomycotina</taxon>
        <taxon>Eurotiomycetes</taxon>
        <taxon>Eurotiomycetidae</taxon>
        <taxon>Onygenales</taxon>
        <taxon>Ajellomycetaceae</taxon>
        <taxon>Emergomyces</taxon>
    </lineage>
</organism>
<name>A0A1J9Q6F2_9EURO</name>
<dbReference type="PANTHER" id="PTHR31735">
    <property type="entry name" value="VACUOLAR MEMBRANE PROTEIN YPL162C"/>
    <property type="match status" value="1"/>
</dbReference>
<feature type="region of interest" description="Disordered" evidence="1">
    <location>
        <begin position="285"/>
        <end position="310"/>
    </location>
</feature>